<dbReference type="Proteomes" id="UP001211987">
    <property type="component" value="Unassembled WGS sequence"/>
</dbReference>
<evidence type="ECO:0000256" key="5">
    <source>
        <dbReference type="ARBA" id="ARBA00022683"/>
    </source>
</evidence>
<evidence type="ECO:0000313" key="10">
    <source>
        <dbReference type="EMBL" id="RGD83719.1"/>
    </source>
</evidence>
<keyword evidence="5" id="KW-0598">Phosphotransferase system</keyword>
<gene>
    <name evidence="10" type="ORF">DXB93_12465</name>
    <name evidence="9" type="ORF">PM738_12420</name>
</gene>
<dbReference type="InterPro" id="IPR013012">
    <property type="entry name" value="PTS_EIIB_3"/>
</dbReference>
<dbReference type="InterPro" id="IPR003501">
    <property type="entry name" value="PTS_EIIB_2/3"/>
</dbReference>
<organism evidence="10 11">
    <name type="scientific">Thomasclavelia ramosa</name>
    <dbReference type="NCBI Taxonomy" id="1547"/>
    <lineage>
        <taxon>Bacteria</taxon>
        <taxon>Bacillati</taxon>
        <taxon>Bacillota</taxon>
        <taxon>Erysipelotrichia</taxon>
        <taxon>Erysipelotrichales</taxon>
        <taxon>Coprobacillaceae</taxon>
        <taxon>Thomasclavelia</taxon>
    </lineage>
</organism>
<dbReference type="PANTHER" id="PTHR34581">
    <property type="entry name" value="PTS SYSTEM N,N'-DIACETYLCHITOBIOSE-SPECIFIC EIIB COMPONENT"/>
    <property type="match status" value="1"/>
</dbReference>
<sequence length="105" mass="11565">MATRIMLVCAAGMSTSLLVTKMEVAAKEAGEEVEIFALPLTEGEKIIDTVDCVLLGPQVRYAKKEVEKIIADTGKDIPYDVIEMKDYGMMNGKAVYEFAKKLMGR</sequence>
<evidence type="ECO:0000256" key="1">
    <source>
        <dbReference type="ARBA" id="ARBA00022448"/>
    </source>
</evidence>
<protein>
    <submittedName>
        <fullName evidence="10">PTS sugar transporter subunit IIB</fullName>
    </submittedName>
</protein>
<name>A0A3E3AHR1_9FIRM</name>
<accession>A0A3E3AHR1</accession>
<dbReference type="RefSeq" id="WP_003538363.1">
    <property type="nucleotide sequence ID" value="NZ_AP031443.1"/>
</dbReference>
<feature type="modified residue" description="Phosphocysteine; by EIIA" evidence="7">
    <location>
        <position position="9"/>
    </location>
</feature>
<dbReference type="GO" id="GO:0008982">
    <property type="term" value="F:protein-N(PI)-phosphohistidine-sugar phosphotransferase activity"/>
    <property type="evidence" value="ECO:0007669"/>
    <property type="project" value="InterPro"/>
</dbReference>
<keyword evidence="4" id="KW-0808">Transferase</keyword>
<reference evidence="9" key="2">
    <citation type="submission" date="2023-01" db="EMBL/GenBank/DDBJ databases">
        <title>Human gut microbiome strain richness.</title>
        <authorList>
            <person name="Chen-Liaw A."/>
        </authorList>
    </citation>
    <scope>NUCLEOTIDE SEQUENCE</scope>
    <source>
        <strain evidence="9">1001217st2_G6_1001217B_191108</strain>
    </source>
</reference>
<dbReference type="EMBL" id="JAQLKE010000021">
    <property type="protein sequence ID" value="MDB7084610.1"/>
    <property type="molecule type" value="Genomic_DNA"/>
</dbReference>
<keyword evidence="1" id="KW-0813">Transport</keyword>
<dbReference type="Proteomes" id="UP000261032">
    <property type="component" value="Unassembled WGS sequence"/>
</dbReference>
<dbReference type="Pfam" id="PF02302">
    <property type="entry name" value="PTS_IIB"/>
    <property type="match status" value="1"/>
</dbReference>
<dbReference type="GO" id="GO:0009401">
    <property type="term" value="P:phosphoenolpyruvate-dependent sugar phosphotransferase system"/>
    <property type="evidence" value="ECO:0007669"/>
    <property type="project" value="UniProtKB-KW"/>
</dbReference>
<dbReference type="GO" id="GO:0016301">
    <property type="term" value="F:kinase activity"/>
    <property type="evidence" value="ECO:0007669"/>
    <property type="project" value="UniProtKB-KW"/>
</dbReference>
<dbReference type="SUPFAM" id="SSF52794">
    <property type="entry name" value="PTS system IIB component-like"/>
    <property type="match status" value="1"/>
</dbReference>
<dbReference type="GeneID" id="64195789"/>
<keyword evidence="6" id="KW-0418">Kinase</keyword>
<evidence type="ECO:0000313" key="11">
    <source>
        <dbReference type="Proteomes" id="UP000261032"/>
    </source>
</evidence>
<dbReference type="PANTHER" id="PTHR34581:SF2">
    <property type="entry name" value="PTS SYSTEM N,N'-DIACETYLCHITOBIOSE-SPECIFIC EIIB COMPONENT"/>
    <property type="match status" value="1"/>
</dbReference>
<feature type="domain" description="PTS EIIB type-3" evidence="8">
    <location>
        <begin position="2"/>
        <end position="105"/>
    </location>
</feature>
<evidence type="ECO:0000256" key="4">
    <source>
        <dbReference type="ARBA" id="ARBA00022679"/>
    </source>
</evidence>
<evidence type="ECO:0000259" key="8">
    <source>
        <dbReference type="PROSITE" id="PS51100"/>
    </source>
</evidence>
<reference evidence="10 11" key="1">
    <citation type="submission" date="2018-08" db="EMBL/GenBank/DDBJ databases">
        <title>A genome reference for cultivated species of the human gut microbiota.</title>
        <authorList>
            <person name="Zou Y."/>
            <person name="Xue W."/>
            <person name="Luo G."/>
        </authorList>
    </citation>
    <scope>NUCLEOTIDE SEQUENCE [LARGE SCALE GENOMIC DNA]</scope>
    <source>
        <strain evidence="10 11">OM06-4</strain>
    </source>
</reference>
<dbReference type="EMBL" id="QUSL01000021">
    <property type="protein sequence ID" value="RGD83719.1"/>
    <property type="molecule type" value="Genomic_DNA"/>
</dbReference>
<evidence type="ECO:0000256" key="3">
    <source>
        <dbReference type="ARBA" id="ARBA00022597"/>
    </source>
</evidence>
<dbReference type="InterPro" id="IPR051819">
    <property type="entry name" value="PTS_sugar-specific_EIIB"/>
</dbReference>
<evidence type="ECO:0000256" key="6">
    <source>
        <dbReference type="ARBA" id="ARBA00022777"/>
    </source>
</evidence>
<keyword evidence="3 10" id="KW-0762">Sugar transport</keyword>
<dbReference type="CDD" id="cd05564">
    <property type="entry name" value="PTS_IIB_chitobiose_lichenan"/>
    <property type="match status" value="1"/>
</dbReference>
<evidence type="ECO:0000256" key="7">
    <source>
        <dbReference type="PROSITE-ProRule" id="PRU00423"/>
    </source>
</evidence>
<dbReference type="InterPro" id="IPR036095">
    <property type="entry name" value="PTS_EIIB-like_sf"/>
</dbReference>
<dbReference type="AlphaFoldDB" id="A0A3E3AHR1"/>
<keyword evidence="2" id="KW-0597">Phosphoprotein</keyword>
<evidence type="ECO:0000313" key="9">
    <source>
        <dbReference type="EMBL" id="MDB7084610.1"/>
    </source>
</evidence>
<comment type="caution">
    <text evidence="10">The sequence shown here is derived from an EMBL/GenBank/DDBJ whole genome shotgun (WGS) entry which is preliminary data.</text>
</comment>
<proteinExistence type="predicted"/>
<dbReference type="Gene3D" id="3.40.50.2300">
    <property type="match status" value="1"/>
</dbReference>
<dbReference type="PROSITE" id="PS51100">
    <property type="entry name" value="PTS_EIIB_TYPE_3"/>
    <property type="match status" value="1"/>
</dbReference>
<evidence type="ECO:0000256" key="2">
    <source>
        <dbReference type="ARBA" id="ARBA00022553"/>
    </source>
</evidence>